<keyword evidence="3" id="KW-1185">Reference proteome</keyword>
<feature type="region of interest" description="Disordered" evidence="1">
    <location>
        <begin position="68"/>
        <end position="88"/>
    </location>
</feature>
<evidence type="ECO:0000313" key="3">
    <source>
        <dbReference type="Proteomes" id="UP001341840"/>
    </source>
</evidence>
<proteinExistence type="predicted"/>
<evidence type="ECO:0000256" key="1">
    <source>
        <dbReference type="SAM" id="MobiDB-lite"/>
    </source>
</evidence>
<protein>
    <submittedName>
        <fullName evidence="2">Uncharacterized protein</fullName>
    </submittedName>
</protein>
<feature type="compositionally biased region" description="Basic and acidic residues" evidence="1">
    <location>
        <begin position="76"/>
        <end position="88"/>
    </location>
</feature>
<reference evidence="2 3" key="1">
    <citation type="journal article" date="2023" name="Plants (Basel)">
        <title>Bridging the Gap: Combining Genomics and Transcriptomics Approaches to Understand Stylosanthes scabra, an Orphan Legume from the Brazilian Caatinga.</title>
        <authorList>
            <person name="Ferreira-Neto J.R.C."/>
            <person name="da Silva M.D."/>
            <person name="Binneck E."/>
            <person name="de Melo N.F."/>
            <person name="da Silva R.H."/>
            <person name="de Melo A.L.T.M."/>
            <person name="Pandolfi V."/>
            <person name="Bustamante F.O."/>
            <person name="Brasileiro-Vidal A.C."/>
            <person name="Benko-Iseppon A.M."/>
        </authorList>
    </citation>
    <scope>NUCLEOTIDE SEQUENCE [LARGE SCALE GENOMIC DNA]</scope>
    <source>
        <tissue evidence="2">Leaves</tissue>
    </source>
</reference>
<comment type="caution">
    <text evidence="2">The sequence shown here is derived from an EMBL/GenBank/DDBJ whole genome shotgun (WGS) entry which is preliminary data.</text>
</comment>
<evidence type="ECO:0000313" key="2">
    <source>
        <dbReference type="EMBL" id="MED6138166.1"/>
    </source>
</evidence>
<dbReference type="Proteomes" id="UP001341840">
    <property type="component" value="Unassembled WGS sequence"/>
</dbReference>
<organism evidence="2 3">
    <name type="scientific">Stylosanthes scabra</name>
    <dbReference type="NCBI Taxonomy" id="79078"/>
    <lineage>
        <taxon>Eukaryota</taxon>
        <taxon>Viridiplantae</taxon>
        <taxon>Streptophyta</taxon>
        <taxon>Embryophyta</taxon>
        <taxon>Tracheophyta</taxon>
        <taxon>Spermatophyta</taxon>
        <taxon>Magnoliopsida</taxon>
        <taxon>eudicotyledons</taxon>
        <taxon>Gunneridae</taxon>
        <taxon>Pentapetalae</taxon>
        <taxon>rosids</taxon>
        <taxon>fabids</taxon>
        <taxon>Fabales</taxon>
        <taxon>Fabaceae</taxon>
        <taxon>Papilionoideae</taxon>
        <taxon>50 kb inversion clade</taxon>
        <taxon>dalbergioids sensu lato</taxon>
        <taxon>Dalbergieae</taxon>
        <taxon>Pterocarpus clade</taxon>
        <taxon>Stylosanthes</taxon>
    </lineage>
</organism>
<accession>A0ABU6SP00</accession>
<sequence>MALRTYHEDTSLNILEDIIISLSQRGYVRTSEPFAELAPPRQYLFIWFGMEVVEGTVGVSGGCNGDMAGRTTRGWQRAEGEDGRGGIA</sequence>
<name>A0ABU6SP00_9FABA</name>
<gene>
    <name evidence="2" type="ORF">PIB30_071691</name>
</gene>
<dbReference type="EMBL" id="JASCZI010061248">
    <property type="protein sequence ID" value="MED6138166.1"/>
    <property type="molecule type" value="Genomic_DNA"/>
</dbReference>